<dbReference type="Gene3D" id="3.40.50.880">
    <property type="match status" value="1"/>
</dbReference>
<dbReference type="PRINTS" id="PR00096">
    <property type="entry name" value="GATASE"/>
</dbReference>
<dbReference type="PANTHER" id="PTHR43418">
    <property type="entry name" value="MULTIFUNCTIONAL TRYPTOPHAN BIOSYNTHESIS PROTEIN-RELATED"/>
    <property type="match status" value="1"/>
</dbReference>
<keyword evidence="4" id="KW-1185">Reference proteome</keyword>
<dbReference type="PRINTS" id="PR00097">
    <property type="entry name" value="ANTSNTHASEII"/>
</dbReference>
<dbReference type="Pfam" id="PF00117">
    <property type="entry name" value="GATase"/>
    <property type="match status" value="1"/>
</dbReference>
<keyword evidence="1" id="KW-0315">Glutamine amidotransferase</keyword>
<evidence type="ECO:0000259" key="2">
    <source>
        <dbReference type="Pfam" id="PF00117"/>
    </source>
</evidence>
<name>A0ABX0U5J6_9SPHN</name>
<evidence type="ECO:0000256" key="1">
    <source>
        <dbReference type="ARBA" id="ARBA00022962"/>
    </source>
</evidence>
<gene>
    <name evidence="3" type="ORF">FHT01_002134</name>
</gene>
<dbReference type="Proteomes" id="UP000788153">
    <property type="component" value="Unassembled WGS sequence"/>
</dbReference>
<evidence type="ECO:0000313" key="3">
    <source>
        <dbReference type="EMBL" id="NIJ24592.1"/>
    </source>
</evidence>
<protein>
    <submittedName>
        <fullName evidence="3">Anthranilate synthase component 2</fullName>
        <ecNumber evidence="3">4.1.3.27</ecNumber>
    </submittedName>
</protein>
<dbReference type="InterPro" id="IPR029062">
    <property type="entry name" value="Class_I_gatase-like"/>
</dbReference>
<proteinExistence type="predicted"/>
<dbReference type="InterPro" id="IPR017926">
    <property type="entry name" value="GATASE"/>
</dbReference>
<organism evidence="3 4">
    <name type="scientific">Sphingomonas japonica</name>
    <dbReference type="NCBI Taxonomy" id="511662"/>
    <lineage>
        <taxon>Bacteria</taxon>
        <taxon>Pseudomonadati</taxon>
        <taxon>Pseudomonadota</taxon>
        <taxon>Alphaproteobacteria</taxon>
        <taxon>Sphingomonadales</taxon>
        <taxon>Sphingomonadaceae</taxon>
        <taxon>Sphingomonas</taxon>
    </lineage>
</organism>
<dbReference type="SUPFAM" id="SSF52317">
    <property type="entry name" value="Class I glutamine amidotransferase-like"/>
    <property type="match status" value="1"/>
</dbReference>
<dbReference type="NCBIfam" id="TIGR00566">
    <property type="entry name" value="trpG_papA"/>
    <property type="match status" value="1"/>
</dbReference>
<dbReference type="InterPro" id="IPR050472">
    <property type="entry name" value="Anth_synth/Amidotransfase"/>
</dbReference>
<dbReference type="GO" id="GO:0004049">
    <property type="term" value="F:anthranilate synthase activity"/>
    <property type="evidence" value="ECO:0007669"/>
    <property type="project" value="UniProtKB-EC"/>
</dbReference>
<sequence>MILVIDNYDSFTWNLVHYLMELGAEVQVVRNDALTAADAIASGAAAFLISPGPCTPNEAGISLDLVAACVQARRPLLGVCLGHQAIGQHFGGRVVRGGLMHGKTCPVDHDATGLFAGLPSPFTATRYHSLVVEDVPDCLIVNATAGDASVMGLRHAKLPIHGVQFHPESIATEHGHALLANFLRIAGLPVRAMTRDAAA</sequence>
<dbReference type="InterPro" id="IPR006221">
    <property type="entry name" value="TrpG/PapA_dom"/>
</dbReference>
<comment type="caution">
    <text evidence="3">The sequence shown here is derived from an EMBL/GenBank/DDBJ whole genome shotgun (WGS) entry which is preliminary data.</text>
</comment>
<accession>A0ABX0U5J6</accession>
<dbReference type="EMBL" id="JAASQP010000001">
    <property type="protein sequence ID" value="NIJ24592.1"/>
    <property type="molecule type" value="Genomic_DNA"/>
</dbReference>
<feature type="domain" description="Glutamine amidotransferase" evidence="2">
    <location>
        <begin position="3"/>
        <end position="184"/>
    </location>
</feature>
<dbReference type="EC" id="4.1.3.27" evidence="3"/>
<dbReference type="RefSeq" id="WP_140046935.1">
    <property type="nucleotide sequence ID" value="NZ_BAAAEV010000001.1"/>
</dbReference>
<evidence type="ECO:0000313" key="4">
    <source>
        <dbReference type="Proteomes" id="UP000788153"/>
    </source>
</evidence>
<dbReference type="PROSITE" id="PS51273">
    <property type="entry name" value="GATASE_TYPE_1"/>
    <property type="match status" value="1"/>
</dbReference>
<reference evidence="3 4" key="1">
    <citation type="submission" date="2020-03" db="EMBL/GenBank/DDBJ databases">
        <title>Genomic Encyclopedia of Type Strains, Phase IV (KMG-IV): sequencing the most valuable type-strain genomes for metagenomic binning, comparative biology and taxonomic classification.</title>
        <authorList>
            <person name="Goeker M."/>
        </authorList>
    </citation>
    <scope>NUCLEOTIDE SEQUENCE [LARGE SCALE GENOMIC DNA]</scope>
    <source>
        <strain evidence="3 4">DSM 22753</strain>
    </source>
</reference>
<dbReference type="PANTHER" id="PTHR43418:SF4">
    <property type="entry name" value="MULTIFUNCTIONAL TRYPTOPHAN BIOSYNTHESIS PROTEIN"/>
    <property type="match status" value="1"/>
</dbReference>
<keyword evidence="3" id="KW-0456">Lyase</keyword>
<dbReference type="CDD" id="cd01743">
    <property type="entry name" value="GATase1_Anthranilate_Synthase"/>
    <property type="match status" value="1"/>
</dbReference>